<keyword evidence="5 6" id="KW-0472">Membrane</keyword>
<keyword evidence="3 6" id="KW-0812">Transmembrane</keyword>
<evidence type="ECO:0000313" key="7">
    <source>
        <dbReference type="EMBL" id="GCE08044.1"/>
    </source>
</evidence>
<feature type="transmembrane region" description="Helical" evidence="6">
    <location>
        <begin position="150"/>
        <end position="175"/>
    </location>
</feature>
<protein>
    <submittedName>
        <fullName evidence="7">Lysine transporter LysE</fullName>
    </submittedName>
</protein>
<comment type="caution">
    <text evidence="7">The sequence shown here is derived from an EMBL/GenBank/DDBJ whole genome shotgun (WGS) entry which is preliminary data.</text>
</comment>
<gene>
    <name evidence="7" type="ORF">KDAU_53730</name>
</gene>
<name>A0A401ZMJ2_9CHLR</name>
<feature type="transmembrane region" description="Helical" evidence="6">
    <location>
        <begin position="6"/>
        <end position="28"/>
    </location>
</feature>
<evidence type="ECO:0000256" key="2">
    <source>
        <dbReference type="ARBA" id="ARBA00022475"/>
    </source>
</evidence>
<feature type="transmembrane region" description="Helical" evidence="6">
    <location>
        <begin position="40"/>
        <end position="68"/>
    </location>
</feature>
<dbReference type="GO" id="GO:0015171">
    <property type="term" value="F:amino acid transmembrane transporter activity"/>
    <property type="evidence" value="ECO:0007669"/>
    <property type="project" value="TreeGrafter"/>
</dbReference>
<evidence type="ECO:0000256" key="3">
    <source>
        <dbReference type="ARBA" id="ARBA00022692"/>
    </source>
</evidence>
<evidence type="ECO:0000256" key="5">
    <source>
        <dbReference type="ARBA" id="ARBA00023136"/>
    </source>
</evidence>
<feature type="transmembrane region" description="Helical" evidence="6">
    <location>
        <begin position="74"/>
        <end position="92"/>
    </location>
</feature>
<keyword evidence="2" id="KW-1003">Cell membrane</keyword>
<evidence type="ECO:0000256" key="6">
    <source>
        <dbReference type="SAM" id="Phobius"/>
    </source>
</evidence>
<dbReference type="PANTHER" id="PTHR30086">
    <property type="entry name" value="ARGININE EXPORTER PROTEIN ARGO"/>
    <property type="match status" value="1"/>
</dbReference>
<keyword evidence="8" id="KW-1185">Reference proteome</keyword>
<keyword evidence="4 6" id="KW-1133">Transmembrane helix</keyword>
<dbReference type="AlphaFoldDB" id="A0A401ZMJ2"/>
<sequence length="208" mass="22077">MDFSFLLRGLLIGLSVAAVVGPMSVLCMQRTLNRGFRYGFISGLGVACGDAVYGCIAGFGLTVIAGFLVRQQGWVRLVGGLFLVYLGIKTMLTRPAQQAASTAKSKGNGLLGAYVSTFLLTLTNPVTILSFAAIFAGLGVGSGNSNFVNALLVVSGVFLGSALWWLFLTAGISLVRGRFNARWLLWINRLSGLVITIFGVIALISLYR</sequence>
<feature type="transmembrane region" description="Helical" evidence="6">
    <location>
        <begin position="113"/>
        <end position="138"/>
    </location>
</feature>
<dbReference type="EMBL" id="BIFQ01000002">
    <property type="protein sequence ID" value="GCE08044.1"/>
    <property type="molecule type" value="Genomic_DNA"/>
</dbReference>
<evidence type="ECO:0000313" key="8">
    <source>
        <dbReference type="Proteomes" id="UP000287224"/>
    </source>
</evidence>
<feature type="transmembrane region" description="Helical" evidence="6">
    <location>
        <begin position="187"/>
        <end position="207"/>
    </location>
</feature>
<dbReference type="Pfam" id="PF01810">
    <property type="entry name" value="LysE"/>
    <property type="match status" value="1"/>
</dbReference>
<accession>A0A401ZMJ2</accession>
<dbReference type="GO" id="GO:0005886">
    <property type="term" value="C:plasma membrane"/>
    <property type="evidence" value="ECO:0007669"/>
    <property type="project" value="UniProtKB-SubCell"/>
</dbReference>
<comment type="subcellular location">
    <subcellularLocation>
        <location evidence="1">Cell membrane</location>
        <topology evidence="1">Multi-pass membrane protein</topology>
    </subcellularLocation>
</comment>
<evidence type="ECO:0000256" key="1">
    <source>
        <dbReference type="ARBA" id="ARBA00004651"/>
    </source>
</evidence>
<dbReference type="Proteomes" id="UP000287224">
    <property type="component" value="Unassembled WGS sequence"/>
</dbReference>
<evidence type="ECO:0000256" key="4">
    <source>
        <dbReference type="ARBA" id="ARBA00022989"/>
    </source>
</evidence>
<dbReference type="RefSeq" id="WP_126600311.1">
    <property type="nucleotide sequence ID" value="NZ_BIFQ01000002.1"/>
</dbReference>
<dbReference type="PANTHER" id="PTHR30086:SF20">
    <property type="entry name" value="ARGININE EXPORTER PROTEIN ARGO-RELATED"/>
    <property type="match status" value="1"/>
</dbReference>
<reference evidence="8" key="1">
    <citation type="submission" date="2018-12" db="EMBL/GenBank/DDBJ databases">
        <title>Tengunoibacter tsumagoiensis gen. nov., sp. nov., Dictyobacter kobayashii sp. nov., D. alpinus sp. nov., and D. joshuensis sp. nov. and description of Dictyobacteraceae fam. nov. within the order Ktedonobacterales isolated from Tengu-no-mugimeshi.</title>
        <authorList>
            <person name="Wang C.M."/>
            <person name="Zheng Y."/>
            <person name="Sakai Y."/>
            <person name="Toyoda A."/>
            <person name="Minakuchi Y."/>
            <person name="Abe K."/>
            <person name="Yokota A."/>
            <person name="Yabe S."/>
        </authorList>
    </citation>
    <scope>NUCLEOTIDE SEQUENCE [LARGE SCALE GENOMIC DNA]</scope>
    <source>
        <strain evidence="8">S-27</strain>
    </source>
</reference>
<organism evidence="7 8">
    <name type="scientific">Dictyobacter aurantiacus</name>
    <dbReference type="NCBI Taxonomy" id="1936993"/>
    <lineage>
        <taxon>Bacteria</taxon>
        <taxon>Bacillati</taxon>
        <taxon>Chloroflexota</taxon>
        <taxon>Ktedonobacteria</taxon>
        <taxon>Ktedonobacterales</taxon>
        <taxon>Dictyobacteraceae</taxon>
        <taxon>Dictyobacter</taxon>
    </lineage>
</organism>
<dbReference type="InterPro" id="IPR001123">
    <property type="entry name" value="LeuE-type"/>
</dbReference>
<dbReference type="OrthoDB" id="5638726at2"/>
<proteinExistence type="predicted"/>